<feature type="domain" description="Calcineurin-like phosphoesterase" evidence="6">
    <location>
        <begin position="16"/>
        <end position="154"/>
    </location>
</feature>
<proteinExistence type="inferred from homology"/>
<dbReference type="InterPro" id="IPR004617">
    <property type="entry name" value="ApaH"/>
</dbReference>
<dbReference type="SUPFAM" id="SSF56300">
    <property type="entry name" value="Metallo-dependent phosphatases"/>
    <property type="match status" value="1"/>
</dbReference>
<dbReference type="Pfam" id="PF00149">
    <property type="entry name" value="Metallophos"/>
    <property type="match status" value="1"/>
</dbReference>
<dbReference type="EC" id="3.6.1.41" evidence="5"/>
<dbReference type="PANTHER" id="PTHR40942:SF4">
    <property type="entry name" value="CYTOCHROME C5"/>
    <property type="match status" value="1"/>
</dbReference>
<sequence length="299" mass="32856">MTDALTSSIDASLAPLVFGDLQGCCDPFKRLLKKAAPAPDTPLWFAGDLINRGPKSLQTLREVIALGTRATVVLGNHDLNLLSVAAGLRKPKKGDTLDEILEAPDAADLIEWVRHKPVAHFENDILMVHAGVLPQWDATMTMELAHELEQALRAPNWKETLAALYGNEPHRWDDSLKGADRLRVIYNALSRIRFCTPEGAMEFANNGGPDAAPPGYMPWFDVQNRRTQDVTIVFGHWAALGLMVREKVLCLDSGCVWGNKLSAVLLTADPAQRVITQVSCSVNHPGKARSFLKHSKARD</sequence>
<comment type="catalytic activity">
    <reaction evidence="4 5">
        <text>P(1),P(4)-bis(5'-adenosyl) tetraphosphate + H2O = 2 ADP + 2 H(+)</text>
        <dbReference type="Rhea" id="RHEA:24252"/>
        <dbReference type="ChEBI" id="CHEBI:15377"/>
        <dbReference type="ChEBI" id="CHEBI:15378"/>
        <dbReference type="ChEBI" id="CHEBI:58141"/>
        <dbReference type="ChEBI" id="CHEBI:456216"/>
        <dbReference type="EC" id="3.6.1.41"/>
    </reaction>
</comment>
<gene>
    <name evidence="5" type="primary">apaH</name>
    <name evidence="7" type="ORF">PQR08_07330</name>
</gene>
<evidence type="ECO:0000313" key="8">
    <source>
        <dbReference type="Proteomes" id="UP001629462"/>
    </source>
</evidence>
<evidence type="ECO:0000259" key="6">
    <source>
        <dbReference type="Pfam" id="PF00149"/>
    </source>
</evidence>
<dbReference type="RefSeq" id="WP_408161189.1">
    <property type="nucleotide sequence ID" value="NZ_JAQQDB010000005.1"/>
</dbReference>
<name>A0ABW9CG48_9BURK</name>
<evidence type="ECO:0000256" key="4">
    <source>
        <dbReference type="ARBA" id="ARBA00049417"/>
    </source>
</evidence>
<dbReference type="Proteomes" id="UP001629462">
    <property type="component" value="Unassembled WGS sequence"/>
</dbReference>
<comment type="function">
    <text evidence="1 5">Hydrolyzes diadenosine 5',5'''-P1,P4-tetraphosphate to yield ADP.</text>
</comment>
<dbReference type="InterPro" id="IPR004843">
    <property type="entry name" value="Calcineurin-like_PHP"/>
</dbReference>
<keyword evidence="3 5" id="KW-0378">Hydrolase</keyword>
<dbReference type="PIRSF" id="PIRSF000903">
    <property type="entry name" value="B5n-ttraPtase_sm"/>
    <property type="match status" value="1"/>
</dbReference>
<accession>A0ABW9CG48</accession>
<dbReference type="HAMAP" id="MF_00199">
    <property type="entry name" value="ApaH"/>
    <property type="match status" value="1"/>
</dbReference>
<evidence type="ECO:0000313" key="7">
    <source>
        <dbReference type="EMBL" id="MFM0517234.1"/>
    </source>
</evidence>
<evidence type="ECO:0000256" key="2">
    <source>
        <dbReference type="ARBA" id="ARBA00005419"/>
    </source>
</evidence>
<dbReference type="InterPro" id="IPR029052">
    <property type="entry name" value="Metallo-depent_PP-like"/>
</dbReference>
<dbReference type="GO" id="GO:0008803">
    <property type="term" value="F:bis(5'-nucleosyl)-tetraphosphatase (symmetrical) activity"/>
    <property type="evidence" value="ECO:0007669"/>
    <property type="project" value="UniProtKB-EC"/>
</dbReference>
<keyword evidence="8" id="KW-1185">Reference proteome</keyword>
<dbReference type="NCBIfam" id="NF001204">
    <property type="entry name" value="PRK00166.1"/>
    <property type="match status" value="1"/>
</dbReference>
<dbReference type="PANTHER" id="PTHR40942">
    <property type="match status" value="1"/>
</dbReference>
<reference evidence="7 8" key="1">
    <citation type="journal article" date="2024" name="Chem. Sci.">
        <title>Discovery of megapolipeptins by genome mining of a Burkholderiales bacteria collection.</title>
        <authorList>
            <person name="Paulo B.S."/>
            <person name="Recchia M.J.J."/>
            <person name="Lee S."/>
            <person name="Fergusson C.H."/>
            <person name="Romanowski S.B."/>
            <person name="Hernandez A."/>
            <person name="Krull N."/>
            <person name="Liu D.Y."/>
            <person name="Cavanagh H."/>
            <person name="Bos A."/>
            <person name="Gray C.A."/>
            <person name="Murphy B.T."/>
            <person name="Linington R.G."/>
            <person name="Eustaquio A.S."/>
        </authorList>
    </citation>
    <scope>NUCLEOTIDE SEQUENCE [LARGE SCALE GENOMIC DNA]</scope>
    <source>
        <strain evidence="7 8">RL17-374-BIF-D</strain>
    </source>
</reference>
<evidence type="ECO:0000256" key="5">
    <source>
        <dbReference type="HAMAP-Rule" id="MF_00199"/>
    </source>
</evidence>
<evidence type="ECO:0000256" key="1">
    <source>
        <dbReference type="ARBA" id="ARBA00003413"/>
    </source>
</evidence>
<dbReference type="EMBL" id="JAQQDB010000005">
    <property type="protein sequence ID" value="MFM0517234.1"/>
    <property type="molecule type" value="Genomic_DNA"/>
</dbReference>
<dbReference type="NCBIfam" id="TIGR00668">
    <property type="entry name" value="apaH"/>
    <property type="match status" value="1"/>
</dbReference>
<protein>
    <recommendedName>
        <fullName evidence="5">Bis(5'-nucleosyl)-tetraphosphatase, symmetrical</fullName>
        <ecNumber evidence="5">3.6.1.41</ecNumber>
    </recommendedName>
    <alternativeName>
        <fullName evidence="5">Ap4A hydrolase</fullName>
    </alternativeName>
    <alternativeName>
        <fullName evidence="5">Diadenosine 5',5'''-P1,P4-tetraphosphate pyrophosphohydrolase</fullName>
    </alternativeName>
    <alternativeName>
        <fullName evidence="5">Diadenosine tetraphosphatase</fullName>
    </alternativeName>
</protein>
<organism evidence="7 8">
    <name type="scientific">Caballeronia jiangsuensis</name>
    <dbReference type="NCBI Taxonomy" id="1458357"/>
    <lineage>
        <taxon>Bacteria</taxon>
        <taxon>Pseudomonadati</taxon>
        <taxon>Pseudomonadota</taxon>
        <taxon>Betaproteobacteria</taxon>
        <taxon>Burkholderiales</taxon>
        <taxon>Burkholderiaceae</taxon>
        <taxon>Caballeronia</taxon>
    </lineage>
</organism>
<dbReference type="Gene3D" id="3.60.21.10">
    <property type="match status" value="1"/>
</dbReference>
<comment type="similarity">
    <text evidence="2 5">Belongs to the Ap4A hydrolase family.</text>
</comment>
<evidence type="ECO:0000256" key="3">
    <source>
        <dbReference type="ARBA" id="ARBA00022801"/>
    </source>
</evidence>
<comment type="caution">
    <text evidence="7">The sequence shown here is derived from an EMBL/GenBank/DDBJ whole genome shotgun (WGS) entry which is preliminary data.</text>
</comment>
<dbReference type="CDD" id="cd07422">
    <property type="entry name" value="MPP_ApaH"/>
    <property type="match status" value="1"/>
</dbReference>